<comment type="caution">
    <text evidence="2">The sequence shown here is derived from an EMBL/GenBank/DDBJ whole genome shotgun (WGS) entry which is preliminary data.</text>
</comment>
<organism evidence="2 3">
    <name type="scientific">Sphingobium cupriresistens LL01</name>
    <dbReference type="NCBI Taxonomy" id="1420583"/>
    <lineage>
        <taxon>Bacteria</taxon>
        <taxon>Pseudomonadati</taxon>
        <taxon>Pseudomonadota</taxon>
        <taxon>Alphaproteobacteria</taxon>
        <taxon>Sphingomonadales</taxon>
        <taxon>Sphingomonadaceae</taxon>
        <taxon>Sphingobium</taxon>
    </lineage>
</organism>
<dbReference type="Gene3D" id="1.10.3210.10">
    <property type="entry name" value="Hypothetical protein af1432"/>
    <property type="match status" value="1"/>
</dbReference>
<dbReference type="SUPFAM" id="SSF109604">
    <property type="entry name" value="HD-domain/PDEase-like"/>
    <property type="match status" value="1"/>
</dbReference>
<proteinExistence type="predicted"/>
<keyword evidence="3" id="KW-1185">Reference proteome</keyword>
<name>A0A0J7XMW9_9SPHN</name>
<gene>
    <name evidence="2" type="ORF">V473_18440</name>
</gene>
<feature type="domain" description="HD" evidence="1">
    <location>
        <begin position="81"/>
        <end position="144"/>
    </location>
</feature>
<dbReference type="AlphaFoldDB" id="A0A0J7XMW9"/>
<accession>A0A0J7XMW9</accession>
<dbReference type="InterPro" id="IPR006674">
    <property type="entry name" value="HD_domain"/>
</dbReference>
<evidence type="ECO:0000259" key="1">
    <source>
        <dbReference type="Pfam" id="PF01966"/>
    </source>
</evidence>
<sequence>MCNLHDHVPATADNSQDGLRRLVLAQPIARFGHDGGPTEKELMAQLGPGTVFMMGDNPELSTMPKRPTLLDFFRHRFSDITFRHLLQSAKTALDAGHEEKIVMACLLHDISNGALIRTDHGYWSAQLVAPYVTEEIAWAVQYHQALRYFADESVGFKYPDSYKSYFGTDYTPPEYIQQAHDEARNHRWYMTSRLVTIYDTYAFQDGWDIDPEDFTDIIGRNFREPEDGLGFDNSPTAHMWRTMIWPNNFL</sequence>
<evidence type="ECO:0000313" key="2">
    <source>
        <dbReference type="EMBL" id="KMS52979.1"/>
    </source>
</evidence>
<protein>
    <recommendedName>
        <fullName evidence="1">HD domain-containing protein</fullName>
    </recommendedName>
</protein>
<dbReference type="STRING" id="1420583.V473_18440"/>
<dbReference type="Proteomes" id="UP000052232">
    <property type="component" value="Unassembled WGS sequence"/>
</dbReference>
<evidence type="ECO:0000313" key="3">
    <source>
        <dbReference type="Proteomes" id="UP000052232"/>
    </source>
</evidence>
<dbReference type="EMBL" id="JACT01000005">
    <property type="protein sequence ID" value="KMS52979.1"/>
    <property type="molecule type" value="Genomic_DNA"/>
</dbReference>
<dbReference type="PATRIC" id="fig|1420583.3.peg.3484"/>
<reference evidence="2 3" key="1">
    <citation type="journal article" date="2015" name="G3 (Bethesda)">
        <title>Insights into Ongoing Evolution of the Hexachlorocyclohexane Catabolic Pathway from Comparative Genomics of Ten Sphingomonadaceae Strains.</title>
        <authorList>
            <person name="Pearce S.L."/>
            <person name="Oakeshott J.G."/>
            <person name="Pandey G."/>
        </authorList>
    </citation>
    <scope>NUCLEOTIDE SEQUENCE [LARGE SCALE GENOMIC DNA]</scope>
    <source>
        <strain evidence="2 3">LL01</strain>
    </source>
</reference>
<dbReference type="Pfam" id="PF01966">
    <property type="entry name" value="HD"/>
    <property type="match status" value="1"/>
</dbReference>